<dbReference type="EMBL" id="UINC01209220">
    <property type="protein sequence ID" value="SVE32147.1"/>
    <property type="molecule type" value="Genomic_DNA"/>
</dbReference>
<dbReference type="InterPro" id="IPR052061">
    <property type="entry name" value="PTE-AB_protein"/>
</dbReference>
<name>A0A383CIE4_9ZZZZ</name>
<dbReference type="Gene3D" id="3.10.129.10">
    <property type="entry name" value="Hotdog Thioesterase"/>
    <property type="match status" value="1"/>
</dbReference>
<dbReference type="AlphaFoldDB" id="A0A383CIE4"/>
<dbReference type="PANTHER" id="PTHR47260">
    <property type="entry name" value="UPF0644 PROTEIN PB2B4.06"/>
    <property type="match status" value="1"/>
</dbReference>
<protein>
    <recommendedName>
        <fullName evidence="1">Thioesterase domain-containing protein</fullName>
    </recommendedName>
</protein>
<dbReference type="SUPFAM" id="SSF54637">
    <property type="entry name" value="Thioesterase/thiol ester dehydrase-isomerase"/>
    <property type="match status" value="1"/>
</dbReference>
<sequence length="153" mass="16609">VSEGLQEKYARGSVCWGCGPSNPKGLHLRSFAQGDEVVAEWMPGPNHASFPGVLNGGIIGTLFDCHCNWAAAHYFMRVRGADRPQITVTAEYSVRLRRPTASSEPVRLRAWVSEATDRKAVVEAELTSGGEVTATCSGTFVEIREGHPAHDAW</sequence>
<proteinExistence type="predicted"/>
<dbReference type="CDD" id="cd03443">
    <property type="entry name" value="PaaI_thioesterase"/>
    <property type="match status" value="1"/>
</dbReference>
<dbReference type="PANTHER" id="PTHR47260:SF1">
    <property type="entry name" value="UPF0644 PROTEIN PB2B4.06"/>
    <property type="match status" value="1"/>
</dbReference>
<dbReference type="Pfam" id="PF03061">
    <property type="entry name" value="4HBT"/>
    <property type="match status" value="1"/>
</dbReference>
<feature type="non-terminal residue" evidence="2">
    <location>
        <position position="1"/>
    </location>
</feature>
<accession>A0A383CIE4</accession>
<dbReference type="InterPro" id="IPR029069">
    <property type="entry name" value="HotDog_dom_sf"/>
</dbReference>
<dbReference type="InterPro" id="IPR006683">
    <property type="entry name" value="Thioestr_dom"/>
</dbReference>
<organism evidence="2">
    <name type="scientific">marine metagenome</name>
    <dbReference type="NCBI Taxonomy" id="408172"/>
    <lineage>
        <taxon>unclassified sequences</taxon>
        <taxon>metagenomes</taxon>
        <taxon>ecological metagenomes</taxon>
    </lineage>
</organism>
<evidence type="ECO:0000259" key="1">
    <source>
        <dbReference type="Pfam" id="PF03061"/>
    </source>
</evidence>
<reference evidence="2" key="1">
    <citation type="submission" date="2018-05" db="EMBL/GenBank/DDBJ databases">
        <authorList>
            <person name="Lanie J.A."/>
            <person name="Ng W.-L."/>
            <person name="Kazmierczak K.M."/>
            <person name="Andrzejewski T.M."/>
            <person name="Davidsen T.M."/>
            <person name="Wayne K.J."/>
            <person name="Tettelin H."/>
            <person name="Glass J.I."/>
            <person name="Rusch D."/>
            <person name="Podicherti R."/>
            <person name="Tsui H.-C.T."/>
            <person name="Winkler M.E."/>
        </authorList>
    </citation>
    <scope>NUCLEOTIDE SEQUENCE</scope>
</reference>
<gene>
    <name evidence="2" type="ORF">METZ01_LOCUS485001</name>
</gene>
<feature type="domain" description="Thioesterase" evidence="1">
    <location>
        <begin position="52"/>
        <end position="133"/>
    </location>
</feature>
<evidence type="ECO:0000313" key="2">
    <source>
        <dbReference type="EMBL" id="SVE32147.1"/>
    </source>
</evidence>